<dbReference type="InterPro" id="IPR038967">
    <property type="entry name" value="Dsc4-like"/>
</dbReference>
<evidence type="ECO:0000256" key="1">
    <source>
        <dbReference type="SAM" id="Phobius"/>
    </source>
</evidence>
<dbReference type="GO" id="GO:0044695">
    <property type="term" value="C:Dsc E3 ubiquitin ligase complex"/>
    <property type="evidence" value="ECO:0007669"/>
    <property type="project" value="InterPro"/>
</dbReference>
<feature type="transmembrane region" description="Helical" evidence="1">
    <location>
        <begin position="87"/>
        <end position="109"/>
    </location>
</feature>
<reference evidence="3" key="1">
    <citation type="journal article" date="2021" name="Open Biol.">
        <title>Shared evolutionary footprints suggest mitochondrial oxidative damage underlies multiple complex I losses in fungi.</title>
        <authorList>
            <person name="Schikora-Tamarit M.A."/>
            <person name="Marcet-Houben M."/>
            <person name="Nosek J."/>
            <person name="Gabaldon T."/>
        </authorList>
    </citation>
    <scope>NUCLEOTIDE SEQUENCE</scope>
    <source>
        <strain evidence="3">CBS2887</strain>
    </source>
</reference>
<keyword evidence="1" id="KW-0472">Membrane</keyword>
<dbReference type="OrthoDB" id="5428737at2759"/>
<keyword evidence="4" id="KW-1185">Reference proteome</keyword>
<dbReference type="EMBL" id="JAEUBG010002263">
    <property type="protein sequence ID" value="KAH3684933.1"/>
    <property type="molecule type" value="Genomic_DNA"/>
</dbReference>
<proteinExistence type="predicted"/>
<sequence length="315" mass="34956">MVHIPIDPKEIQANNLRTLKVKKDSFNKNLINSFRIIGFAFICILYLQNISLVRFLLRTALHWIIVDPFPKGFAVTSNQRKSIVKSLFFTLLIINLICVFLDLIVGVPVEELDIGLGGNNGQYLFGGLSIQIIGEQKPSTRLNLLYLNAIIFAIQYCLLYHSTILDLKQSLTSSESTITHLEFDGFSGRTKLSSMNPINVYNDIMNFTPDEEPSSTSQNTTTVDTYDGYLENRLSPGNLNLANIMNSDFSGNGISSGVLNVGLTTGVDVDDASGEHLLKLSGILASDRFCDVNSWEQSVRSCGNWRELCVISTNT</sequence>
<dbReference type="Pfam" id="PF08508">
    <property type="entry name" value="DUF1746"/>
    <property type="match status" value="1"/>
</dbReference>
<dbReference type="PANTHER" id="PTHR39405:SF1">
    <property type="entry name" value="DSC E3 UBIQUITIN LIGASE COMPLEX SUBUNIT 4"/>
    <property type="match status" value="1"/>
</dbReference>
<keyword evidence="1" id="KW-1133">Transmembrane helix</keyword>
<comment type="caution">
    <text evidence="3">The sequence shown here is derived from an EMBL/GenBank/DDBJ whole genome shotgun (WGS) entry which is preliminary data.</text>
</comment>
<reference evidence="3" key="2">
    <citation type="submission" date="2021-01" db="EMBL/GenBank/DDBJ databases">
        <authorList>
            <person name="Schikora-Tamarit M.A."/>
        </authorList>
    </citation>
    <scope>NUCLEOTIDE SEQUENCE</scope>
    <source>
        <strain evidence="3">CBS2887</strain>
    </source>
</reference>
<dbReference type="InterPro" id="IPR013715">
    <property type="entry name" value="DUF1746"/>
</dbReference>
<dbReference type="Proteomes" id="UP000774326">
    <property type="component" value="Unassembled WGS sequence"/>
</dbReference>
<evidence type="ECO:0000313" key="3">
    <source>
        <dbReference type="EMBL" id="KAH3684933.1"/>
    </source>
</evidence>
<dbReference type="PANTHER" id="PTHR39405">
    <property type="entry name" value="DSC E3 UBIQUITIN LIGASE COMPLEX SUBUNIT 4"/>
    <property type="match status" value="1"/>
</dbReference>
<evidence type="ECO:0000259" key="2">
    <source>
        <dbReference type="Pfam" id="PF08508"/>
    </source>
</evidence>
<gene>
    <name evidence="3" type="ORF">WICPIJ_004101</name>
</gene>
<name>A0A9P8TMD5_WICPI</name>
<dbReference type="AlphaFoldDB" id="A0A9P8TMD5"/>
<evidence type="ECO:0000313" key="4">
    <source>
        <dbReference type="Proteomes" id="UP000774326"/>
    </source>
</evidence>
<keyword evidence="1" id="KW-0812">Transmembrane</keyword>
<feature type="transmembrane region" description="Helical" evidence="1">
    <location>
        <begin position="36"/>
        <end position="57"/>
    </location>
</feature>
<dbReference type="GO" id="GO:0032933">
    <property type="term" value="P:SREBP signaling pathway"/>
    <property type="evidence" value="ECO:0007669"/>
    <property type="project" value="InterPro"/>
</dbReference>
<protein>
    <recommendedName>
        <fullName evidence="2">DUF1746 domain-containing protein</fullName>
    </recommendedName>
</protein>
<dbReference type="GO" id="GO:0005783">
    <property type="term" value="C:endoplasmic reticulum"/>
    <property type="evidence" value="ECO:0007669"/>
    <property type="project" value="TreeGrafter"/>
</dbReference>
<accession>A0A9P8TMD5</accession>
<feature type="domain" description="DUF1746" evidence="2">
    <location>
        <begin position="34"/>
        <end position="156"/>
    </location>
</feature>
<organism evidence="3 4">
    <name type="scientific">Wickerhamomyces pijperi</name>
    <name type="common">Yeast</name>
    <name type="synonym">Pichia pijperi</name>
    <dbReference type="NCBI Taxonomy" id="599730"/>
    <lineage>
        <taxon>Eukaryota</taxon>
        <taxon>Fungi</taxon>
        <taxon>Dikarya</taxon>
        <taxon>Ascomycota</taxon>
        <taxon>Saccharomycotina</taxon>
        <taxon>Saccharomycetes</taxon>
        <taxon>Phaffomycetales</taxon>
        <taxon>Wickerhamomycetaceae</taxon>
        <taxon>Wickerhamomyces</taxon>
    </lineage>
</organism>